<dbReference type="InterPro" id="IPR007419">
    <property type="entry name" value="BFD-like_2Fe2S-bd_dom"/>
</dbReference>
<evidence type="ECO:0000313" key="2">
    <source>
        <dbReference type="EMBL" id="MXO98083.1"/>
    </source>
</evidence>
<dbReference type="AlphaFoldDB" id="A0A6I4TUV8"/>
<reference evidence="2 3" key="1">
    <citation type="submission" date="2019-12" db="EMBL/GenBank/DDBJ databases">
        <title>Genomic-based taxomic classification of the family Erythrobacteraceae.</title>
        <authorList>
            <person name="Xu L."/>
        </authorList>
    </citation>
    <scope>NUCLEOTIDE SEQUENCE [LARGE SCALE GENOMIC DNA]</scope>
    <source>
        <strain evidence="2 3">S36</strain>
    </source>
</reference>
<proteinExistence type="predicted"/>
<gene>
    <name evidence="2" type="ORF">GRI97_03655</name>
</gene>
<dbReference type="Proteomes" id="UP000469430">
    <property type="component" value="Unassembled WGS sequence"/>
</dbReference>
<evidence type="ECO:0000259" key="1">
    <source>
        <dbReference type="Pfam" id="PF04324"/>
    </source>
</evidence>
<accession>A0A6I4TUV8</accession>
<evidence type="ECO:0000313" key="3">
    <source>
        <dbReference type="Proteomes" id="UP000469430"/>
    </source>
</evidence>
<dbReference type="OrthoDB" id="7428628at2"/>
<dbReference type="RefSeq" id="WP_161389752.1">
    <property type="nucleotide sequence ID" value="NZ_JBHSCP010000001.1"/>
</dbReference>
<keyword evidence="3" id="KW-1185">Reference proteome</keyword>
<name>A0A6I4TUV8_9SPHN</name>
<organism evidence="2 3">
    <name type="scientific">Croceibacterium xixiisoli</name>
    <dbReference type="NCBI Taxonomy" id="1476466"/>
    <lineage>
        <taxon>Bacteria</taxon>
        <taxon>Pseudomonadati</taxon>
        <taxon>Pseudomonadota</taxon>
        <taxon>Alphaproteobacteria</taxon>
        <taxon>Sphingomonadales</taxon>
        <taxon>Erythrobacteraceae</taxon>
        <taxon>Croceibacterium</taxon>
    </lineage>
</organism>
<dbReference type="InterPro" id="IPR041854">
    <property type="entry name" value="BFD-like_2Fe2S-bd_dom_sf"/>
</dbReference>
<protein>
    <submittedName>
        <fullName evidence="2">Ferredoxin</fullName>
    </submittedName>
</protein>
<dbReference type="EMBL" id="WTYJ01000001">
    <property type="protein sequence ID" value="MXO98083.1"/>
    <property type="molecule type" value="Genomic_DNA"/>
</dbReference>
<feature type="domain" description="BFD-like [2Fe-2S]-binding" evidence="1">
    <location>
        <begin position="2"/>
        <end position="50"/>
    </location>
</feature>
<comment type="caution">
    <text evidence="2">The sequence shown here is derived from an EMBL/GenBank/DDBJ whole genome shotgun (WGS) entry which is preliminary data.</text>
</comment>
<sequence>MYVCICNAVKEKDFRGAARRCSGGDAEQVYATMGKVPQCGQCLEDAEDILFEERQLCTRLPAANACQGLRGLAPA</sequence>
<dbReference type="Pfam" id="PF04324">
    <property type="entry name" value="Fer2_BFD"/>
    <property type="match status" value="1"/>
</dbReference>
<dbReference type="Gene3D" id="1.10.10.1100">
    <property type="entry name" value="BFD-like [2Fe-2S]-binding domain"/>
    <property type="match status" value="1"/>
</dbReference>